<dbReference type="CDD" id="cd13963">
    <property type="entry name" value="PT_UbiA_2"/>
    <property type="match status" value="1"/>
</dbReference>
<dbReference type="Pfam" id="PF01040">
    <property type="entry name" value="UbiA"/>
    <property type="match status" value="1"/>
</dbReference>
<dbReference type="InterPro" id="IPR039653">
    <property type="entry name" value="Prenyltransferase"/>
</dbReference>
<keyword evidence="7" id="KW-0808">Transferase</keyword>
<reference evidence="8" key="1">
    <citation type="submission" date="2018-12" db="EMBL/GenBank/DDBJ databases">
        <title>Complete genome sequence of Roseovarius sp. MME-070.</title>
        <authorList>
            <person name="Nam Y.-D."/>
            <person name="Kang J."/>
            <person name="Chung W.-H."/>
            <person name="Park Y.S."/>
        </authorList>
    </citation>
    <scope>NUCLEOTIDE SEQUENCE [LARGE SCALE GENOMIC DNA]</scope>
    <source>
        <strain evidence="8">MME-070</strain>
    </source>
</reference>
<evidence type="ECO:0000256" key="4">
    <source>
        <dbReference type="ARBA" id="ARBA00022989"/>
    </source>
</evidence>
<feature type="transmembrane region" description="Helical" evidence="6">
    <location>
        <begin position="303"/>
        <end position="320"/>
    </location>
</feature>
<feature type="transmembrane region" description="Helical" evidence="6">
    <location>
        <begin position="398"/>
        <end position="420"/>
    </location>
</feature>
<dbReference type="NCBIfam" id="NF006088">
    <property type="entry name" value="PRK08238.1"/>
    <property type="match status" value="1"/>
</dbReference>
<feature type="transmembrane region" description="Helical" evidence="6">
    <location>
        <begin position="276"/>
        <end position="297"/>
    </location>
</feature>
<dbReference type="InterPro" id="IPR000537">
    <property type="entry name" value="UbiA_prenyltransferase"/>
</dbReference>
<keyword evidence="3 6" id="KW-0812">Transmembrane</keyword>
<dbReference type="Proteomes" id="UP000428330">
    <property type="component" value="Chromosome"/>
</dbReference>
<dbReference type="Gene3D" id="1.10.357.140">
    <property type="entry name" value="UbiA prenyltransferase"/>
    <property type="match status" value="1"/>
</dbReference>
<evidence type="ECO:0000256" key="5">
    <source>
        <dbReference type="ARBA" id="ARBA00023136"/>
    </source>
</evidence>
<dbReference type="CDD" id="cd07519">
    <property type="entry name" value="HAD_PTase"/>
    <property type="match status" value="1"/>
</dbReference>
<dbReference type="GO" id="GO:0016765">
    <property type="term" value="F:transferase activity, transferring alkyl or aryl (other than methyl) groups"/>
    <property type="evidence" value="ECO:0007669"/>
    <property type="project" value="InterPro"/>
</dbReference>
<feature type="transmembrane region" description="Helical" evidence="6">
    <location>
        <begin position="432"/>
        <end position="449"/>
    </location>
</feature>
<dbReference type="AlphaFoldDB" id="A0A6I6IRU8"/>
<keyword evidence="8" id="KW-1185">Reference proteome</keyword>
<protein>
    <submittedName>
        <fullName evidence="7">UbiA family prenyltransferase</fullName>
    </submittedName>
</protein>
<dbReference type="GO" id="GO:0005886">
    <property type="term" value="C:plasma membrane"/>
    <property type="evidence" value="ECO:0007669"/>
    <property type="project" value="TreeGrafter"/>
</dbReference>
<name>A0A6I6IRU8_9RHOB</name>
<keyword evidence="4 6" id="KW-1133">Transmembrane helix</keyword>
<dbReference type="InterPro" id="IPR044878">
    <property type="entry name" value="UbiA_sf"/>
</dbReference>
<dbReference type="InterPro" id="IPR023214">
    <property type="entry name" value="HAD_sf"/>
</dbReference>
<gene>
    <name evidence="7" type="ORF">EI983_08375</name>
</gene>
<feature type="transmembrane region" description="Helical" evidence="6">
    <location>
        <begin position="232"/>
        <end position="255"/>
    </location>
</feature>
<dbReference type="Pfam" id="PF12710">
    <property type="entry name" value="HAD"/>
    <property type="match status" value="1"/>
</dbReference>
<feature type="transmembrane region" description="Helical" evidence="6">
    <location>
        <begin position="340"/>
        <end position="367"/>
    </location>
</feature>
<evidence type="ECO:0000313" key="7">
    <source>
        <dbReference type="EMBL" id="QGX98297.1"/>
    </source>
</evidence>
<keyword evidence="2" id="KW-1003">Cell membrane</keyword>
<dbReference type="KEGG" id="rom:EI983_08375"/>
<dbReference type="OrthoDB" id="9803632at2"/>
<dbReference type="InterPro" id="IPR036412">
    <property type="entry name" value="HAD-like_sf"/>
</dbReference>
<dbReference type="Gene3D" id="3.40.50.1000">
    <property type="entry name" value="HAD superfamily/HAD-like"/>
    <property type="match status" value="1"/>
</dbReference>
<dbReference type="GO" id="GO:0009247">
    <property type="term" value="P:glycolipid biosynthetic process"/>
    <property type="evidence" value="ECO:0007669"/>
    <property type="project" value="TreeGrafter"/>
</dbReference>
<proteinExistence type="predicted"/>
<sequence length="487" mass="54025">MIILVTIGLSKLSTETCEVLVVDLDGTLLRSDMLFESFWSSFGQDWRAPFLSFFNMSRGRAFLKRHLALASSVDVKTLPYNSKVINYIEEWRRSGGRTALVTASDQILAEKIAREIGLFDEVYGSDGTLNLKGECKAQFLEERFGRKGFHYMGDHAADIPIWRRAAKAITVGASHSLRCEAERACDSIEHIVSERSSTKTYIKALRMHQWLKNVLVLLPMLAAHQFDGPTFFLSLIAFLSFSLMASGIYVVNDLIDLTADRSHPRKQNRPFASGDIPIYQGMWMAAGLFLIGVVLAISVNAAFVLAILGYCLLTTAYSLILKRRIILDIFALTALYSMRIVAGSLAAGITLSVWLLAFSAFFFLALAAVKRQAELADIAMRGELEVNGRGYHVNDLPIVSMIAIAAGYVSVLVMMLYVNSPQVMNLYGLPEALWGVSAVLLFWITQTVMLAHRGEMHDDPVVYAATDRTSLMCLLAIVVFLFWGGLS</sequence>
<comment type="subcellular location">
    <subcellularLocation>
        <location evidence="1">Membrane</location>
        <topology evidence="1">Multi-pass membrane protein</topology>
    </subcellularLocation>
</comment>
<dbReference type="EMBL" id="CP034348">
    <property type="protein sequence ID" value="QGX98297.1"/>
    <property type="molecule type" value="Genomic_DNA"/>
</dbReference>
<evidence type="ECO:0000256" key="3">
    <source>
        <dbReference type="ARBA" id="ARBA00022692"/>
    </source>
</evidence>
<evidence type="ECO:0000256" key="1">
    <source>
        <dbReference type="ARBA" id="ARBA00004141"/>
    </source>
</evidence>
<feature type="transmembrane region" description="Helical" evidence="6">
    <location>
        <begin position="469"/>
        <end position="486"/>
    </location>
</feature>
<keyword evidence="5 6" id="KW-0472">Membrane</keyword>
<dbReference type="PANTHER" id="PTHR11048:SF5">
    <property type="entry name" value="DECAPRENYL-PHOSPHATE PHOSPHORIBOSYLTRANSFERASE"/>
    <property type="match status" value="1"/>
</dbReference>
<evidence type="ECO:0000256" key="2">
    <source>
        <dbReference type="ARBA" id="ARBA00022475"/>
    </source>
</evidence>
<accession>A0A6I6IRU8</accession>
<evidence type="ECO:0000313" key="8">
    <source>
        <dbReference type="Proteomes" id="UP000428330"/>
    </source>
</evidence>
<organism evidence="7 8">
    <name type="scientific">Roseovarius faecimaris</name>
    <dbReference type="NCBI Taxonomy" id="2494550"/>
    <lineage>
        <taxon>Bacteria</taxon>
        <taxon>Pseudomonadati</taxon>
        <taxon>Pseudomonadota</taxon>
        <taxon>Alphaproteobacteria</taxon>
        <taxon>Rhodobacterales</taxon>
        <taxon>Roseobacteraceae</taxon>
        <taxon>Roseovarius</taxon>
    </lineage>
</organism>
<dbReference type="PANTHER" id="PTHR11048">
    <property type="entry name" value="PRENYLTRANSFERASES"/>
    <property type="match status" value="1"/>
</dbReference>
<evidence type="ECO:0000256" key="6">
    <source>
        <dbReference type="SAM" id="Phobius"/>
    </source>
</evidence>
<dbReference type="SUPFAM" id="SSF56784">
    <property type="entry name" value="HAD-like"/>
    <property type="match status" value="1"/>
</dbReference>